<reference evidence="1 2" key="1">
    <citation type="submission" date="2010-11" db="EMBL/GenBank/DDBJ databases">
        <title>The Genome Sequence of Cyanophage P-RSM1.</title>
        <authorList>
            <consortium name="The Broad Institute Genome Sequencing Platform"/>
            <person name="Henn M.R."/>
            <person name="Sullivan M.S."/>
            <person name="Osburne M.S."/>
            <person name="Levin J."/>
            <person name="Malboeuf C."/>
            <person name="Casali M."/>
            <person name="Russ C."/>
            <person name="Lennon N."/>
            <person name="Chapman S.B."/>
            <person name="Erlich R."/>
            <person name="Young S.K."/>
            <person name="Yandava C."/>
            <person name="Zeng Q."/>
            <person name="Alvarado L."/>
            <person name="Anderson S."/>
            <person name="Berlin A."/>
            <person name="Chen Z."/>
            <person name="Freedman E."/>
            <person name="Gellesch M."/>
            <person name="Goldberg J."/>
            <person name="Green L."/>
            <person name="Griggs A."/>
            <person name="Gujja S."/>
            <person name="Heilman E.R."/>
            <person name="Heiman D."/>
            <person name="Hollinger A."/>
            <person name="Howarth C."/>
            <person name="Larson L."/>
            <person name="Mehta T."/>
            <person name="Pearson M."/>
            <person name="Roberts A."/>
            <person name="Ryan E."/>
            <person name="Saif S."/>
            <person name="Shea T."/>
            <person name="Shenoy N."/>
            <person name="Sisk P."/>
            <person name="Stolte C."/>
            <person name="Sykes S."/>
            <person name="White J."/>
            <person name="Yu Q."/>
            <person name="Coleman M.L."/>
            <person name="Huang K.H."/>
            <person name="Weigele P.R."/>
            <person name="DeFrancesco A.S."/>
            <person name="Kern S.E."/>
            <person name="Thompson L.R."/>
            <person name="Fu R."/>
            <person name="Hombeck B."/>
            <person name="Chisholm S.W."/>
            <person name="Haas B."/>
            <person name="Nusbaum C."/>
            <person name="Birren B."/>
        </authorList>
    </citation>
    <scope>NUCLEOTIDE SEQUENCE [LARGE SCALE GENOMIC DNA]</scope>
    <source>
        <strain evidence="1 2">P-RSM1</strain>
    </source>
</reference>
<dbReference type="GeneID" id="15311994"/>
<accession>M4QDT4</accession>
<proteinExistence type="predicted"/>
<dbReference type="Proteomes" id="UP000201235">
    <property type="component" value="Segment"/>
</dbReference>
<gene>
    <name evidence="1" type="ORF">CPPG_00026</name>
</gene>
<name>M4QDT4_9CAUD</name>
<dbReference type="RefSeq" id="YP_007877578.1">
    <property type="nucleotide sequence ID" value="NC_021071.1"/>
</dbReference>
<keyword evidence="2" id="KW-1185">Reference proteome</keyword>
<evidence type="ECO:0000313" key="2">
    <source>
        <dbReference type="Proteomes" id="UP000201235"/>
    </source>
</evidence>
<organism evidence="1 2">
    <name type="scientific">Cyanophage P-RSM1</name>
    <dbReference type="NCBI Taxonomy" id="536444"/>
    <lineage>
        <taxon>Viruses</taxon>
        <taxon>Duplodnaviria</taxon>
        <taxon>Heunggongvirae</taxon>
        <taxon>Uroviricota</taxon>
        <taxon>Caudoviricetes</taxon>
        <taxon>Pantevenvirales</taxon>
        <taxon>Kyanoviridae</taxon>
        <taxon>Emcearvirus</taxon>
        <taxon>Emcearvirus gerard</taxon>
    </lineage>
</organism>
<protein>
    <submittedName>
        <fullName evidence="1">Uncharacterized protein</fullName>
    </submittedName>
</protein>
<dbReference type="EMBL" id="HQ634175">
    <property type="protein sequence ID" value="AGH26343.1"/>
    <property type="molecule type" value="Genomic_DNA"/>
</dbReference>
<evidence type="ECO:0000313" key="1">
    <source>
        <dbReference type="EMBL" id="AGH26343.1"/>
    </source>
</evidence>
<dbReference type="KEGG" id="vg:15311994"/>
<sequence>MNSSFNDFIEYVKSFYGYGGIYDQGRSREQIAYCTCLYLDAIAHYDSDVYSWGDGDSLDRERVRDIMNNIYDGGYNPFAYLTEEVTA</sequence>
<dbReference type="OrthoDB" id="23945at10239"/>